<dbReference type="OrthoDB" id="4092340at2759"/>
<feature type="compositionally biased region" description="Low complexity" evidence="1">
    <location>
        <begin position="383"/>
        <end position="404"/>
    </location>
</feature>
<dbReference type="AlphaFoldDB" id="A0A0C3A4Y5"/>
<protein>
    <submittedName>
        <fullName evidence="2">Uncharacterized protein</fullName>
    </submittedName>
</protein>
<feature type="compositionally biased region" description="Polar residues" evidence="1">
    <location>
        <begin position="108"/>
        <end position="125"/>
    </location>
</feature>
<evidence type="ECO:0000313" key="2">
    <source>
        <dbReference type="EMBL" id="KIM68743.1"/>
    </source>
</evidence>
<feature type="region of interest" description="Disordered" evidence="1">
    <location>
        <begin position="334"/>
        <end position="356"/>
    </location>
</feature>
<feature type="region of interest" description="Disordered" evidence="1">
    <location>
        <begin position="288"/>
        <end position="315"/>
    </location>
</feature>
<dbReference type="HOGENOM" id="CLU_619663_0_0_1"/>
<dbReference type="STRING" id="1036808.A0A0C3A4Y5"/>
<feature type="region of interest" description="Disordered" evidence="1">
    <location>
        <begin position="108"/>
        <end position="129"/>
    </location>
</feature>
<organism evidence="2 3">
    <name type="scientific">Scleroderma citrinum Foug A</name>
    <dbReference type="NCBI Taxonomy" id="1036808"/>
    <lineage>
        <taxon>Eukaryota</taxon>
        <taxon>Fungi</taxon>
        <taxon>Dikarya</taxon>
        <taxon>Basidiomycota</taxon>
        <taxon>Agaricomycotina</taxon>
        <taxon>Agaricomycetes</taxon>
        <taxon>Agaricomycetidae</taxon>
        <taxon>Boletales</taxon>
        <taxon>Sclerodermatineae</taxon>
        <taxon>Sclerodermataceae</taxon>
        <taxon>Scleroderma</taxon>
    </lineage>
</organism>
<feature type="compositionally biased region" description="Polar residues" evidence="1">
    <location>
        <begin position="194"/>
        <end position="214"/>
    </location>
</feature>
<feature type="region of interest" description="Disordered" evidence="1">
    <location>
        <begin position="189"/>
        <end position="222"/>
    </location>
</feature>
<dbReference type="InParanoid" id="A0A0C3A4Y5"/>
<sequence>MATAHHPNHRASLLNGLRTGGVRATSMSAPHTAAPGGSFNIPRFTSTSIQHSAFDDEDLDDVSDLFSQNLHIHNNNHLSGTGSYARQMTGAVDAPNNRFIPQQIASQKGLNPNSVPFSPAYSQNIQQQQQQQQQVSSAEVQAYQQMQLMQLEIMRLQHANFSPPCQNAQMQRNQQVQAAVLAEALRQQAKRGVSSMNPPATAGPASSTFASRSNPPARRPSQAELLKVQLGISGASHHEQAPMTATLTGRFGTQTSASSIAFPTAPDFPESYSPPKQTTVLHGALRNSPPLHEEVHSNSLENPSKSHAAASWRRGNTTNSVLGSLRTVSAASPYVKVTPPPGERISPPPTGTSRFRPRPLIFLSAGARNIPVVAIDPEHDDATSSASSTSLSFPTTPSSSLDAPPLSPREEAAKKLYEGLGFGRPVSATVPTHTPALPQRLVSQPVRQPRGPPSGADELGPKNFASRIRRQAIGGLSVLMDARERRESIEVY</sequence>
<evidence type="ECO:0000256" key="1">
    <source>
        <dbReference type="SAM" id="MobiDB-lite"/>
    </source>
</evidence>
<reference evidence="3" key="2">
    <citation type="submission" date="2015-01" db="EMBL/GenBank/DDBJ databases">
        <title>Evolutionary Origins and Diversification of the Mycorrhizal Mutualists.</title>
        <authorList>
            <consortium name="DOE Joint Genome Institute"/>
            <consortium name="Mycorrhizal Genomics Consortium"/>
            <person name="Kohler A."/>
            <person name="Kuo A."/>
            <person name="Nagy L.G."/>
            <person name="Floudas D."/>
            <person name="Copeland A."/>
            <person name="Barry K.W."/>
            <person name="Cichocki N."/>
            <person name="Veneault-Fourrey C."/>
            <person name="LaButti K."/>
            <person name="Lindquist E.A."/>
            <person name="Lipzen A."/>
            <person name="Lundell T."/>
            <person name="Morin E."/>
            <person name="Murat C."/>
            <person name="Riley R."/>
            <person name="Ohm R."/>
            <person name="Sun H."/>
            <person name="Tunlid A."/>
            <person name="Henrissat B."/>
            <person name="Grigoriev I.V."/>
            <person name="Hibbett D.S."/>
            <person name="Martin F."/>
        </authorList>
    </citation>
    <scope>NUCLEOTIDE SEQUENCE [LARGE SCALE GENOMIC DNA]</scope>
    <source>
        <strain evidence="3">Foug A</strain>
    </source>
</reference>
<dbReference type="Proteomes" id="UP000053989">
    <property type="component" value="Unassembled WGS sequence"/>
</dbReference>
<reference evidence="2 3" key="1">
    <citation type="submission" date="2014-04" db="EMBL/GenBank/DDBJ databases">
        <authorList>
            <consortium name="DOE Joint Genome Institute"/>
            <person name="Kuo A."/>
            <person name="Kohler A."/>
            <person name="Nagy L.G."/>
            <person name="Floudas D."/>
            <person name="Copeland A."/>
            <person name="Barry K.W."/>
            <person name="Cichocki N."/>
            <person name="Veneault-Fourrey C."/>
            <person name="LaButti K."/>
            <person name="Lindquist E.A."/>
            <person name="Lipzen A."/>
            <person name="Lundell T."/>
            <person name="Morin E."/>
            <person name="Murat C."/>
            <person name="Sun H."/>
            <person name="Tunlid A."/>
            <person name="Henrissat B."/>
            <person name="Grigoriev I.V."/>
            <person name="Hibbett D.S."/>
            <person name="Martin F."/>
            <person name="Nordberg H.P."/>
            <person name="Cantor M.N."/>
            <person name="Hua S.X."/>
        </authorList>
    </citation>
    <scope>NUCLEOTIDE SEQUENCE [LARGE SCALE GENOMIC DNA]</scope>
    <source>
        <strain evidence="2 3">Foug A</strain>
    </source>
</reference>
<evidence type="ECO:0000313" key="3">
    <source>
        <dbReference type="Proteomes" id="UP000053989"/>
    </source>
</evidence>
<accession>A0A0C3A4Y5</accession>
<keyword evidence="3" id="KW-1185">Reference proteome</keyword>
<proteinExistence type="predicted"/>
<feature type="region of interest" description="Disordered" evidence="1">
    <location>
        <begin position="379"/>
        <end position="407"/>
    </location>
</feature>
<feature type="compositionally biased region" description="Pro residues" evidence="1">
    <location>
        <begin position="338"/>
        <end position="350"/>
    </location>
</feature>
<dbReference type="EMBL" id="KN822008">
    <property type="protein sequence ID" value="KIM68743.1"/>
    <property type="molecule type" value="Genomic_DNA"/>
</dbReference>
<gene>
    <name evidence="2" type="ORF">SCLCIDRAFT_7031</name>
</gene>
<name>A0A0C3A4Y5_9AGAM</name>
<feature type="region of interest" description="Disordered" evidence="1">
    <location>
        <begin position="430"/>
        <end position="464"/>
    </location>
</feature>